<dbReference type="SUPFAM" id="SSF55120">
    <property type="entry name" value="Pseudouridine synthase"/>
    <property type="match status" value="1"/>
</dbReference>
<feature type="non-terminal residue" evidence="7">
    <location>
        <position position="202"/>
    </location>
</feature>
<dbReference type="CDD" id="cd02573">
    <property type="entry name" value="PseudoU_synth_EcTruB"/>
    <property type="match status" value="1"/>
</dbReference>
<protein>
    <recommendedName>
        <fullName evidence="3">tRNA pseudouridine(55) synthase</fullName>
        <ecNumber evidence="3">5.4.99.25</ecNumber>
    </recommendedName>
</protein>
<organism evidence="7 8">
    <name type="scientific">Candidatus Limadaptatus stercorigallinarum</name>
    <dbReference type="NCBI Taxonomy" id="2840845"/>
    <lineage>
        <taxon>Bacteria</taxon>
        <taxon>Bacillati</taxon>
        <taxon>Bacillota</taxon>
        <taxon>Clostridia</taxon>
        <taxon>Eubacteriales</taxon>
        <taxon>Candidatus Limadaptatus</taxon>
    </lineage>
</organism>
<evidence type="ECO:0000256" key="1">
    <source>
        <dbReference type="ARBA" id="ARBA00000385"/>
    </source>
</evidence>
<evidence type="ECO:0000259" key="6">
    <source>
        <dbReference type="Pfam" id="PF01509"/>
    </source>
</evidence>
<dbReference type="NCBIfam" id="TIGR00431">
    <property type="entry name" value="TruB"/>
    <property type="match status" value="1"/>
</dbReference>
<evidence type="ECO:0000313" key="8">
    <source>
        <dbReference type="Proteomes" id="UP000824088"/>
    </source>
</evidence>
<evidence type="ECO:0000256" key="3">
    <source>
        <dbReference type="ARBA" id="ARBA00012787"/>
    </source>
</evidence>
<sequence length="202" mass="21239">MRGSSPDSLTGFVNLAKPADMTSSDAVCIVRGVLSRIIGGKQKTGHMGTLDPLAEGVLPVALGKATRLFDVLAFKTKQYTAEFTFGKATDTLDRGGKVLSEGGRIPTADEIKSVLPRFTGEIEQIPPAYSAKSVDGKRAYAYARQGIEPPLAPKRVTVNSIVLTGGNDGVFTLGIECGGGTYIRALARDIAQALGTTAYMSK</sequence>
<accession>A0A9D1L3E9</accession>
<dbReference type="EC" id="5.4.99.25" evidence="3"/>
<evidence type="ECO:0000256" key="4">
    <source>
        <dbReference type="ARBA" id="ARBA00022694"/>
    </source>
</evidence>
<proteinExistence type="inferred from homology"/>
<dbReference type="GO" id="GO:0006400">
    <property type="term" value="P:tRNA modification"/>
    <property type="evidence" value="ECO:0007669"/>
    <property type="project" value="TreeGrafter"/>
</dbReference>
<comment type="similarity">
    <text evidence="2">Belongs to the pseudouridine synthase TruB family. Type 1 subfamily.</text>
</comment>
<reference evidence="7" key="2">
    <citation type="journal article" date="2021" name="PeerJ">
        <title>Extensive microbial diversity within the chicken gut microbiome revealed by metagenomics and culture.</title>
        <authorList>
            <person name="Gilroy R."/>
            <person name="Ravi A."/>
            <person name="Getino M."/>
            <person name="Pursley I."/>
            <person name="Horton D.L."/>
            <person name="Alikhan N.F."/>
            <person name="Baker D."/>
            <person name="Gharbi K."/>
            <person name="Hall N."/>
            <person name="Watson M."/>
            <person name="Adriaenssens E.M."/>
            <person name="Foster-Nyarko E."/>
            <person name="Jarju S."/>
            <person name="Secka A."/>
            <person name="Antonio M."/>
            <person name="Oren A."/>
            <person name="Chaudhuri R.R."/>
            <person name="La Ragione R."/>
            <person name="Hildebrand F."/>
            <person name="Pallen M.J."/>
        </authorList>
    </citation>
    <scope>NUCLEOTIDE SEQUENCE</scope>
    <source>
        <strain evidence="7">1063</strain>
    </source>
</reference>
<keyword evidence="4" id="KW-0819">tRNA processing</keyword>
<evidence type="ECO:0000313" key="7">
    <source>
        <dbReference type="EMBL" id="HIU21922.1"/>
    </source>
</evidence>
<comment type="catalytic activity">
    <reaction evidence="1">
        <text>uridine(55) in tRNA = pseudouridine(55) in tRNA</text>
        <dbReference type="Rhea" id="RHEA:42532"/>
        <dbReference type="Rhea" id="RHEA-COMP:10101"/>
        <dbReference type="Rhea" id="RHEA-COMP:10102"/>
        <dbReference type="ChEBI" id="CHEBI:65314"/>
        <dbReference type="ChEBI" id="CHEBI:65315"/>
        <dbReference type="EC" id="5.4.99.25"/>
    </reaction>
</comment>
<gene>
    <name evidence="7" type="primary">truB</name>
    <name evidence="7" type="ORF">IAD51_06840</name>
</gene>
<dbReference type="EMBL" id="DVMN01000124">
    <property type="protein sequence ID" value="HIU21922.1"/>
    <property type="molecule type" value="Genomic_DNA"/>
</dbReference>
<dbReference type="Proteomes" id="UP000824088">
    <property type="component" value="Unassembled WGS sequence"/>
</dbReference>
<reference evidence="7" key="1">
    <citation type="submission" date="2020-10" db="EMBL/GenBank/DDBJ databases">
        <authorList>
            <person name="Gilroy R."/>
        </authorList>
    </citation>
    <scope>NUCLEOTIDE SEQUENCE</scope>
    <source>
        <strain evidence="7">1063</strain>
    </source>
</reference>
<dbReference type="AlphaFoldDB" id="A0A9D1L3E9"/>
<dbReference type="HAMAP" id="MF_01080">
    <property type="entry name" value="TruB_bact"/>
    <property type="match status" value="1"/>
</dbReference>
<name>A0A9D1L3E9_9FIRM</name>
<keyword evidence="5 7" id="KW-0413">Isomerase</keyword>
<dbReference type="InterPro" id="IPR014780">
    <property type="entry name" value="tRNA_psdUridine_synth_TruB"/>
</dbReference>
<feature type="domain" description="Pseudouridine synthase II N-terminal" evidence="6">
    <location>
        <begin position="40"/>
        <end position="183"/>
    </location>
</feature>
<evidence type="ECO:0000256" key="5">
    <source>
        <dbReference type="ARBA" id="ARBA00023235"/>
    </source>
</evidence>
<dbReference type="InterPro" id="IPR020103">
    <property type="entry name" value="PsdUridine_synth_cat_dom_sf"/>
</dbReference>
<evidence type="ECO:0000256" key="2">
    <source>
        <dbReference type="ARBA" id="ARBA00005642"/>
    </source>
</evidence>
<dbReference type="GO" id="GO:0160148">
    <property type="term" value="F:tRNA pseudouridine(55) synthase activity"/>
    <property type="evidence" value="ECO:0007669"/>
    <property type="project" value="UniProtKB-EC"/>
</dbReference>
<dbReference type="PANTHER" id="PTHR13767:SF2">
    <property type="entry name" value="PSEUDOURIDYLATE SYNTHASE TRUB1"/>
    <property type="match status" value="1"/>
</dbReference>
<dbReference type="InterPro" id="IPR002501">
    <property type="entry name" value="PsdUridine_synth_N"/>
</dbReference>
<dbReference type="Gene3D" id="3.30.2350.10">
    <property type="entry name" value="Pseudouridine synthase"/>
    <property type="match status" value="1"/>
</dbReference>
<dbReference type="GO" id="GO:0003723">
    <property type="term" value="F:RNA binding"/>
    <property type="evidence" value="ECO:0007669"/>
    <property type="project" value="InterPro"/>
</dbReference>
<comment type="caution">
    <text evidence="7">The sequence shown here is derived from an EMBL/GenBank/DDBJ whole genome shotgun (WGS) entry which is preliminary data.</text>
</comment>
<dbReference type="GO" id="GO:1990481">
    <property type="term" value="P:mRNA pseudouridine synthesis"/>
    <property type="evidence" value="ECO:0007669"/>
    <property type="project" value="TreeGrafter"/>
</dbReference>
<dbReference type="Pfam" id="PF01509">
    <property type="entry name" value="TruB_N"/>
    <property type="match status" value="1"/>
</dbReference>
<dbReference type="PANTHER" id="PTHR13767">
    <property type="entry name" value="TRNA-PSEUDOURIDINE SYNTHASE"/>
    <property type="match status" value="1"/>
</dbReference>